<feature type="domain" description="Carboxylesterase type B" evidence="5">
    <location>
        <begin position="429"/>
        <end position="530"/>
    </location>
</feature>
<protein>
    <recommendedName>
        <fullName evidence="3">Carboxylic ester hydrolase</fullName>
        <ecNumber evidence="3">3.1.1.-</ecNumber>
    </recommendedName>
</protein>
<dbReference type="InterPro" id="IPR019826">
    <property type="entry name" value="Carboxylesterase_B_AS"/>
</dbReference>
<dbReference type="PANTHER" id="PTHR11559">
    <property type="entry name" value="CARBOXYLESTERASE"/>
    <property type="match status" value="1"/>
</dbReference>
<dbReference type="InterPro" id="IPR000997">
    <property type="entry name" value="Cholinesterase"/>
</dbReference>
<accession>A0ABX1G9Z9</accession>
<evidence type="ECO:0000313" key="6">
    <source>
        <dbReference type="EMBL" id="NKI15977.1"/>
    </source>
</evidence>
<dbReference type="InterPro" id="IPR050309">
    <property type="entry name" value="Type-B_Carboxylest/Lipase"/>
</dbReference>
<comment type="caution">
    <text evidence="6">The sequence shown here is derived from an EMBL/GenBank/DDBJ whole genome shotgun (WGS) entry which is preliminary data.</text>
</comment>
<dbReference type="RefSeq" id="WP_168448526.1">
    <property type="nucleotide sequence ID" value="NZ_JAAWWK010000001.1"/>
</dbReference>
<proteinExistence type="inferred from homology"/>
<dbReference type="InterPro" id="IPR002018">
    <property type="entry name" value="CarbesteraseB"/>
</dbReference>
<keyword evidence="7" id="KW-1185">Reference proteome</keyword>
<feature type="region of interest" description="Disordered" evidence="4">
    <location>
        <begin position="606"/>
        <end position="625"/>
    </location>
</feature>
<dbReference type="PRINTS" id="PR00878">
    <property type="entry name" value="CHOLNESTRASE"/>
</dbReference>
<dbReference type="InterPro" id="IPR029058">
    <property type="entry name" value="AB_hydrolase_fold"/>
</dbReference>
<comment type="similarity">
    <text evidence="1 3">Belongs to the type-B carboxylesterase/lipase family.</text>
</comment>
<reference evidence="6 7" key="1">
    <citation type="submission" date="2020-04" db="EMBL/GenBank/DDBJ databases">
        <authorList>
            <person name="Yoon J."/>
        </authorList>
    </citation>
    <scope>NUCLEOTIDE SEQUENCE [LARGE SCALE GENOMIC DNA]</scope>
    <source>
        <strain evidence="6 7">KMU-166</strain>
    </source>
</reference>
<name>A0ABX1G9Z9_9GAMM</name>
<dbReference type="EMBL" id="JAAWWK010000001">
    <property type="protein sequence ID" value="NKI15977.1"/>
    <property type="molecule type" value="Genomic_DNA"/>
</dbReference>
<evidence type="ECO:0000256" key="4">
    <source>
        <dbReference type="SAM" id="MobiDB-lite"/>
    </source>
</evidence>
<dbReference type="SUPFAM" id="SSF53474">
    <property type="entry name" value="alpha/beta-Hydrolases"/>
    <property type="match status" value="1"/>
</dbReference>
<dbReference type="Gene3D" id="3.40.50.1820">
    <property type="entry name" value="alpha/beta hydrolase"/>
    <property type="match status" value="1"/>
</dbReference>
<dbReference type="Proteomes" id="UP000765845">
    <property type="component" value="Unassembled WGS sequence"/>
</dbReference>
<gene>
    <name evidence="6" type="ORF">HCU74_00965</name>
</gene>
<dbReference type="PROSITE" id="PS00122">
    <property type="entry name" value="CARBOXYLESTERASE_B_1"/>
    <property type="match status" value="1"/>
</dbReference>
<organism evidence="6 7">
    <name type="scientific">Spongiibacter thalassae</name>
    <dbReference type="NCBI Taxonomy" id="2721624"/>
    <lineage>
        <taxon>Bacteria</taxon>
        <taxon>Pseudomonadati</taxon>
        <taxon>Pseudomonadota</taxon>
        <taxon>Gammaproteobacteria</taxon>
        <taxon>Cellvibrionales</taxon>
        <taxon>Spongiibacteraceae</taxon>
        <taxon>Spongiibacter</taxon>
    </lineage>
</organism>
<feature type="domain" description="Carboxylesterase type B" evidence="5">
    <location>
        <begin position="37"/>
        <end position="389"/>
    </location>
</feature>
<evidence type="ECO:0000256" key="3">
    <source>
        <dbReference type="RuleBase" id="RU361235"/>
    </source>
</evidence>
<dbReference type="EC" id="3.1.1.-" evidence="3"/>
<keyword evidence="2 3" id="KW-0378">Hydrolase</keyword>
<dbReference type="Pfam" id="PF00135">
    <property type="entry name" value="COesterase"/>
    <property type="match status" value="2"/>
</dbReference>
<evidence type="ECO:0000256" key="1">
    <source>
        <dbReference type="ARBA" id="ARBA00005964"/>
    </source>
</evidence>
<evidence type="ECO:0000313" key="7">
    <source>
        <dbReference type="Proteomes" id="UP000765845"/>
    </source>
</evidence>
<sequence>MPYFAIATLTVILCAIYLLKKNSATNQERSAVPESLRRTRYGEVIGFRDKNGLLSWQGIPYAAPPVGELRWKAPRPPTPWTGVRDALQAGNKPAQIGSASGGFPKEAYNRPAGSEDCLYMNIWSPEKSGKKLPVMVWIYGGGNSAGAADLSAYNIPYFAANGEVVVVTFNHRLGILGWFYHSALSAEAETPEDASGNFGTLDCVQALRWVQDNIAEFGGDPDNVTVFGESAGGINTLSMVLVPQARGLFHRAIAQSAVTIHHTIDQAQNYADAPSPGHRHSSREMINLFLQKTGRANSAVEARTLQDAMDADAIRDFLYSLSAEELLSPFNEVIMGMYATPSPIADGAVFPTCSWHEAFADPDKHNPVPLMVGANRDEFKLFMAGDTDDYVNMRFGRIPTPKDPVIYERDGRYLSEMWRAAAVDEVALSLVKHNTAPVFAYRFDWDDWPRLPLINLSVLIGAGHGLEVMFMFGLIAERPWLRFLLGRRRFREMTALSAAIRQYWISFATSAHPSSNGKQTLPQWTPWPADSGTLQANLMILDSPVHSACRMERNIVSVEHIKGRMLQDPRLKTSSDELCRLYARLFIYGVQGDYWDSIPYPGLEHYQPGGSKRKQAEACRPAQTR</sequence>
<evidence type="ECO:0000259" key="5">
    <source>
        <dbReference type="Pfam" id="PF00135"/>
    </source>
</evidence>
<evidence type="ECO:0000256" key="2">
    <source>
        <dbReference type="ARBA" id="ARBA00022801"/>
    </source>
</evidence>